<dbReference type="Pfam" id="PF00350">
    <property type="entry name" value="Dynamin_N"/>
    <property type="match status" value="1"/>
</dbReference>
<dbReference type="AlphaFoldDB" id="A0A835YZP4"/>
<dbReference type="InterPro" id="IPR045063">
    <property type="entry name" value="Dynamin_N"/>
</dbReference>
<feature type="domain" description="Dynamin N-terminal" evidence="1">
    <location>
        <begin position="39"/>
        <end position="304"/>
    </location>
</feature>
<name>A0A835YZP4_9STRA</name>
<evidence type="ECO:0000259" key="1">
    <source>
        <dbReference type="Pfam" id="PF00350"/>
    </source>
</evidence>
<reference evidence="2" key="1">
    <citation type="submission" date="2021-02" db="EMBL/GenBank/DDBJ databases">
        <title>First Annotated Genome of the Yellow-green Alga Tribonema minus.</title>
        <authorList>
            <person name="Mahan K.M."/>
        </authorList>
    </citation>
    <scope>NUCLEOTIDE SEQUENCE</scope>
    <source>
        <strain evidence="2">UTEX B ZZ1240</strain>
    </source>
</reference>
<proteinExistence type="predicted"/>
<dbReference type="Proteomes" id="UP000664859">
    <property type="component" value="Unassembled WGS sequence"/>
</dbReference>
<gene>
    <name evidence="2" type="ORF">JKP88DRAFT_272928</name>
</gene>
<keyword evidence="3" id="KW-1185">Reference proteome</keyword>
<sequence>MDSVAALGGSASGAAAGVLERLGDVYNDDTMDNSDDVKVAVVGGSGDGKSTMINELLGHKLLPALSGNACSAVPVTLHGARATFLSTVAPSYEVVVNHCSREQWFDDVQYLIHMIEEEEGFGRAKAELVQLYQRYGLEHAQTQQALEHLQAGADIKTMKNMGCSPYYTALDAFLLSEAAWPKAATLWGATKDFTFTSTKDAAEFLWHVSSSGRRAKGVKVPVAECSFDWRIVREVHVYIASCAMLDGRLSIIDVPGCNDRSPLRNRVHERCLQEADHVIVTISANRAGTDSNADYFFNKMAGQLLREGRVDDAVLSVVITKVQSSSLIAVFDTPLGVCRAWTINLFVPVRTSVQVDLMDAEEHGVDDPKELASWIVAEMCQRIVDCFGETGSSVSVFATSKGGGRCYDGVRAALSSVERELWRRKNERGWLAISEALTYVRWVAAPNTKMFLTSDQLGEQLAAVRSCMDALDTPSPCALAREIDTTVSSLKHATWEDIVRMHHQTLRAVCKRGGNWGFKLNEQKVDFNEYIGEKLMTKDTNRAWAEYFVDAPKATTADVLERFMAALRQHLDKSVPFPVHTVKRLEQEMKTLYKQITARQQAVSRGVAGMVGEVMGPTYLAATSQVRGVGSKSRMLAVLLPSLPDAVQAVGSMLLRHIADIGNELAKRQVLVDRVLADLRQSLTALASTDMTETSEVMKLLAPYSNVPHCSGAVVVCRYAASEPPLKRSRA</sequence>
<dbReference type="OrthoDB" id="3598281at2759"/>
<organism evidence="2 3">
    <name type="scientific">Tribonema minus</name>
    <dbReference type="NCBI Taxonomy" id="303371"/>
    <lineage>
        <taxon>Eukaryota</taxon>
        <taxon>Sar</taxon>
        <taxon>Stramenopiles</taxon>
        <taxon>Ochrophyta</taxon>
        <taxon>PX clade</taxon>
        <taxon>Xanthophyceae</taxon>
        <taxon>Tribonematales</taxon>
        <taxon>Tribonemataceae</taxon>
        <taxon>Tribonema</taxon>
    </lineage>
</organism>
<evidence type="ECO:0000313" key="3">
    <source>
        <dbReference type="Proteomes" id="UP000664859"/>
    </source>
</evidence>
<comment type="caution">
    <text evidence="2">The sequence shown here is derived from an EMBL/GenBank/DDBJ whole genome shotgun (WGS) entry which is preliminary data.</text>
</comment>
<dbReference type="EMBL" id="JAFCMP010000223">
    <property type="protein sequence ID" value="KAG5182962.1"/>
    <property type="molecule type" value="Genomic_DNA"/>
</dbReference>
<accession>A0A835YZP4</accession>
<dbReference type="SUPFAM" id="SSF52540">
    <property type="entry name" value="P-loop containing nucleoside triphosphate hydrolases"/>
    <property type="match status" value="1"/>
</dbReference>
<evidence type="ECO:0000313" key="2">
    <source>
        <dbReference type="EMBL" id="KAG5182962.1"/>
    </source>
</evidence>
<protein>
    <recommendedName>
        <fullName evidence="1">Dynamin N-terminal domain-containing protein</fullName>
    </recommendedName>
</protein>
<dbReference type="Gene3D" id="3.40.50.300">
    <property type="entry name" value="P-loop containing nucleotide triphosphate hydrolases"/>
    <property type="match status" value="1"/>
</dbReference>
<dbReference type="PANTHER" id="PTHR36681">
    <property type="entry name" value="NUCLEAR GTPASE, GERMINAL CENTER-ASSOCIATED, TANDEM DUPLICATE 3"/>
    <property type="match status" value="1"/>
</dbReference>
<dbReference type="InterPro" id="IPR027417">
    <property type="entry name" value="P-loop_NTPase"/>
</dbReference>
<dbReference type="PANTHER" id="PTHR36681:SF3">
    <property type="entry name" value="NUCLEAR GTPASE, GERMINAL CENTER-ASSOCIATED, TANDEM DUPLICATE 3"/>
    <property type="match status" value="1"/>
</dbReference>